<comment type="similarity">
    <text evidence="1">Belongs to the N-Me-Phe pilin family.</text>
</comment>
<evidence type="ECO:0000313" key="5">
    <source>
        <dbReference type="Proteomes" id="UP000305234"/>
    </source>
</evidence>
<feature type="transmembrane region" description="Helical" evidence="3">
    <location>
        <begin position="12"/>
        <end position="34"/>
    </location>
</feature>
<dbReference type="SUPFAM" id="SSF54523">
    <property type="entry name" value="Pili subunits"/>
    <property type="match status" value="2"/>
</dbReference>
<gene>
    <name evidence="4" type="ORF">FCV52_06190</name>
</gene>
<organism evidence="4 5">
    <name type="scientific">Vibrio kanaloae</name>
    <dbReference type="NCBI Taxonomy" id="170673"/>
    <lineage>
        <taxon>Bacteria</taxon>
        <taxon>Pseudomonadati</taxon>
        <taxon>Pseudomonadota</taxon>
        <taxon>Gammaproteobacteria</taxon>
        <taxon>Vibrionales</taxon>
        <taxon>Vibrionaceae</taxon>
        <taxon>Vibrio</taxon>
    </lineage>
</organism>
<dbReference type="PANTHER" id="PTHR30093">
    <property type="entry name" value="GENERAL SECRETION PATHWAY PROTEIN G"/>
    <property type="match status" value="1"/>
</dbReference>
<evidence type="ECO:0000256" key="3">
    <source>
        <dbReference type="SAM" id="Phobius"/>
    </source>
</evidence>
<name>A0A4U1Z0S6_9VIBR</name>
<dbReference type="Gene3D" id="3.30.700.10">
    <property type="entry name" value="Glycoprotein, Type 4 Pilin"/>
    <property type="match status" value="1"/>
</dbReference>
<reference evidence="4 5" key="1">
    <citation type="submission" date="2019-04" db="EMBL/GenBank/DDBJ databases">
        <title>A reverse ecology approach based on a biological definition of microbial populations.</title>
        <authorList>
            <person name="Arevalo P."/>
            <person name="Vaninsberghe D."/>
            <person name="Elsherbini J."/>
            <person name="Gore J."/>
            <person name="Polz M."/>
        </authorList>
    </citation>
    <scope>NUCLEOTIDE SEQUENCE [LARGE SCALE GENOMIC DNA]</scope>
    <source>
        <strain evidence="4 5">10N.261.46.E4</strain>
    </source>
</reference>
<proteinExistence type="inferred from homology"/>
<dbReference type="Pfam" id="PF07963">
    <property type="entry name" value="N_methyl"/>
    <property type="match status" value="1"/>
</dbReference>
<keyword evidence="3" id="KW-0472">Membrane</keyword>
<keyword evidence="3" id="KW-0812">Transmembrane</keyword>
<keyword evidence="3" id="KW-1133">Transmembrane helix</keyword>
<dbReference type="RefSeq" id="WP_136997565.1">
    <property type="nucleotide sequence ID" value="NZ_JBFRJO010000029.1"/>
</dbReference>
<dbReference type="PANTHER" id="PTHR30093:SF34">
    <property type="entry name" value="PREPILIN PEPTIDASE-DEPENDENT PROTEIN D"/>
    <property type="match status" value="1"/>
</dbReference>
<keyword evidence="2" id="KW-0488">Methylation</keyword>
<accession>A0A4U1Z0S6</accession>
<dbReference type="InterPro" id="IPR045584">
    <property type="entry name" value="Pilin-like"/>
</dbReference>
<protein>
    <submittedName>
        <fullName evidence="4">Prepilin-type N-terminal cleavage/methylation domain-containing protein</fullName>
    </submittedName>
</protein>
<comment type="caution">
    <text evidence="4">The sequence shown here is derived from an EMBL/GenBank/DDBJ whole genome shotgun (WGS) entry which is preliminary data.</text>
</comment>
<dbReference type="AlphaFoldDB" id="A0A4U1Z0S6"/>
<evidence type="ECO:0000256" key="2">
    <source>
        <dbReference type="ARBA" id="ARBA00022481"/>
    </source>
</evidence>
<evidence type="ECO:0000313" key="4">
    <source>
        <dbReference type="EMBL" id="TKF27092.1"/>
    </source>
</evidence>
<dbReference type="Proteomes" id="UP000305234">
    <property type="component" value="Unassembled WGS sequence"/>
</dbReference>
<dbReference type="EMBL" id="SYUW01000015">
    <property type="protein sequence ID" value="TKF27092.1"/>
    <property type="molecule type" value="Genomic_DNA"/>
</dbReference>
<dbReference type="PROSITE" id="PS00409">
    <property type="entry name" value="PROKAR_NTER_METHYL"/>
    <property type="match status" value="1"/>
</dbReference>
<dbReference type="NCBIfam" id="TIGR02532">
    <property type="entry name" value="IV_pilin_GFxxxE"/>
    <property type="match status" value="1"/>
</dbReference>
<dbReference type="InterPro" id="IPR012902">
    <property type="entry name" value="N_methyl_site"/>
</dbReference>
<evidence type="ECO:0000256" key="1">
    <source>
        <dbReference type="ARBA" id="ARBA00005233"/>
    </source>
</evidence>
<sequence length="156" mass="16586">MNKKRTNQKGFTLIELMIVVAIIGILSAFAVPAYQDYTKKATLSEFPKAAAAVKLAVELCAHENGQANFASSCISSTSAAATTVPAELILNEIKIYAQEGTLTSGAVEIIAEANSAKGPIAATEKYVMAAEFKNEGIIWTNTCFDTNDALQTVYCP</sequence>